<protein>
    <submittedName>
        <fullName evidence="2">Uncharacterized protein</fullName>
    </submittedName>
</protein>
<evidence type="ECO:0000313" key="2">
    <source>
        <dbReference type="EMBL" id="ADD93444.1"/>
    </source>
</evidence>
<keyword evidence="1" id="KW-1133">Transmembrane helix</keyword>
<keyword evidence="1" id="KW-0472">Membrane</keyword>
<sequence length="113" mass="12174">MAKAKAFITRHPAWTTIFIVLFAGLFMGAKWLEPQPDVMDGAQFSTVQRGNMRVTVAEGGALDSTSKLNLKCELDNGGTIVSLVAEGTYVDGPSQYQVNGEDTLQSITENTCT</sequence>
<organism evidence="2">
    <name type="scientific">uncultured marine bacterium MedDCM-OCT-S04-C109</name>
    <dbReference type="NCBI Taxonomy" id="743050"/>
    <lineage>
        <taxon>Bacteria</taxon>
        <taxon>environmental samples</taxon>
    </lineage>
</organism>
<name>D6PCJ3_9BACT</name>
<proteinExistence type="predicted"/>
<evidence type="ECO:0000256" key="1">
    <source>
        <dbReference type="SAM" id="Phobius"/>
    </source>
</evidence>
<reference evidence="2" key="1">
    <citation type="journal article" date="2010" name="ISME J.">
        <title>Metagenome of the Mediterranean deep chlorophyll maximum studied by direct and fosmid library 454 pyrosequencing.</title>
        <authorList>
            <person name="Ghai R."/>
            <person name="Martin-Cuadrado A.B."/>
            <person name="Molto A.G."/>
            <person name="Heredia I.G."/>
            <person name="Cabrera R."/>
            <person name="Martin J."/>
            <person name="Verdu M."/>
            <person name="Deschamps P."/>
            <person name="Moreira D."/>
            <person name="Lopez-Garcia P."/>
            <person name="Mira A."/>
            <person name="Rodriguez-Valera F."/>
        </authorList>
    </citation>
    <scope>NUCLEOTIDE SEQUENCE</scope>
</reference>
<dbReference type="AlphaFoldDB" id="D6PCJ3"/>
<accession>D6PCJ3</accession>
<keyword evidence="1" id="KW-0812">Transmembrane</keyword>
<dbReference type="EMBL" id="GU942983">
    <property type="protein sequence ID" value="ADD93444.1"/>
    <property type="molecule type" value="Genomic_DNA"/>
</dbReference>
<feature type="transmembrane region" description="Helical" evidence="1">
    <location>
        <begin position="12"/>
        <end position="32"/>
    </location>
</feature>